<dbReference type="GO" id="GO:0005886">
    <property type="term" value="C:plasma membrane"/>
    <property type="evidence" value="ECO:0007669"/>
    <property type="project" value="UniProtKB-SubCell"/>
</dbReference>
<evidence type="ECO:0000256" key="6">
    <source>
        <dbReference type="ARBA" id="ARBA00023224"/>
    </source>
</evidence>
<dbReference type="PANTHER" id="PTHR32089:SF112">
    <property type="entry name" value="LYSOZYME-LIKE PROTEIN-RELATED"/>
    <property type="match status" value="1"/>
</dbReference>
<feature type="domain" description="Methyl-accepting transducer" evidence="10">
    <location>
        <begin position="290"/>
        <end position="547"/>
    </location>
</feature>
<evidence type="ECO:0000256" key="2">
    <source>
        <dbReference type="ARBA" id="ARBA00022475"/>
    </source>
</evidence>
<evidence type="ECO:0000256" key="7">
    <source>
        <dbReference type="ARBA" id="ARBA00029447"/>
    </source>
</evidence>
<feature type="transmembrane region" description="Helical" evidence="9">
    <location>
        <begin position="193"/>
        <end position="217"/>
    </location>
</feature>
<reference evidence="12 13" key="1">
    <citation type="submission" date="2016-09" db="EMBL/GenBank/DDBJ databases">
        <title>Draft genome sequence of the soil isolate, Lysinibacillus fusiformis M5, a potential hypoxanthine producer.</title>
        <authorList>
            <person name="Gallegos-Monterrosa R."/>
            <person name="Maroti G."/>
            <person name="Balint B."/>
            <person name="Kovacs A.T."/>
        </authorList>
    </citation>
    <scope>NUCLEOTIDE SEQUENCE [LARGE SCALE GENOMIC DNA]</scope>
    <source>
        <strain evidence="12 13">M5</strain>
    </source>
</reference>
<dbReference type="EMBL" id="MECQ01000001">
    <property type="protein sequence ID" value="ODV55755.1"/>
    <property type="molecule type" value="Genomic_DNA"/>
</dbReference>
<dbReference type="SUPFAM" id="SSF58104">
    <property type="entry name" value="Methyl-accepting chemotaxis protein (MCP) signaling domain"/>
    <property type="match status" value="1"/>
</dbReference>
<evidence type="ECO:0000256" key="8">
    <source>
        <dbReference type="PROSITE-ProRule" id="PRU00284"/>
    </source>
</evidence>
<dbReference type="PROSITE" id="PS50885">
    <property type="entry name" value="HAMP"/>
    <property type="match status" value="1"/>
</dbReference>
<evidence type="ECO:0000313" key="12">
    <source>
        <dbReference type="EMBL" id="ODV55755.1"/>
    </source>
</evidence>
<dbReference type="SMART" id="SM01049">
    <property type="entry name" value="Cache_2"/>
    <property type="match status" value="1"/>
</dbReference>
<keyword evidence="4 9" id="KW-1133">Transmembrane helix</keyword>
<dbReference type="GO" id="GO:0007165">
    <property type="term" value="P:signal transduction"/>
    <property type="evidence" value="ECO:0007669"/>
    <property type="project" value="UniProtKB-KW"/>
</dbReference>
<name>A0A1E4R5K4_9BACI</name>
<dbReference type="InterPro" id="IPR004089">
    <property type="entry name" value="MCPsignal_dom"/>
</dbReference>
<dbReference type="PROSITE" id="PS50111">
    <property type="entry name" value="CHEMOTAXIS_TRANSDUC_2"/>
    <property type="match status" value="1"/>
</dbReference>
<dbReference type="Pfam" id="PF17200">
    <property type="entry name" value="sCache_2"/>
    <property type="match status" value="1"/>
</dbReference>
<dbReference type="InterPro" id="IPR033480">
    <property type="entry name" value="sCache_2"/>
</dbReference>
<comment type="subcellular location">
    <subcellularLocation>
        <location evidence="1">Cell membrane</location>
        <topology evidence="1">Multi-pass membrane protein</topology>
    </subcellularLocation>
</comment>
<dbReference type="Gene3D" id="6.10.340.10">
    <property type="match status" value="1"/>
</dbReference>
<organism evidence="12 13">
    <name type="scientific">Lysinibacillus fusiformis</name>
    <dbReference type="NCBI Taxonomy" id="28031"/>
    <lineage>
        <taxon>Bacteria</taxon>
        <taxon>Bacillati</taxon>
        <taxon>Bacillota</taxon>
        <taxon>Bacilli</taxon>
        <taxon>Bacillales</taxon>
        <taxon>Bacillaceae</taxon>
        <taxon>Lysinibacillus</taxon>
    </lineage>
</organism>
<dbReference type="SMART" id="SM00283">
    <property type="entry name" value="MA"/>
    <property type="match status" value="1"/>
</dbReference>
<dbReference type="CDD" id="cd06225">
    <property type="entry name" value="HAMP"/>
    <property type="match status" value="1"/>
</dbReference>
<evidence type="ECO:0000259" key="10">
    <source>
        <dbReference type="PROSITE" id="PS50111"/>
    </source>
</evidence>
<evidence type="ECO:0000259" key="11">
    <source>
        <dbReference type="PROSITE" id="PS50885"/>
    </source>
</evidence>
<evidence type="ECO:0008006" key="14">
    <source>
        <dbReference type="Google" id="ProtNLM"/>
    </source>
</evidence>
<dbReference type="AlphaFoldDB" id="A0A1E4R5K4"/>
<evidence type="ECO:0000256" key="3">
    <source>
        <dbReference type="ARBA" id="ARBA00022692"/>
    </source>
</evidence>
<accession>A0A1E4R5K4</accession>
<comment type="caution">
    <text evidence="12">The sequence shown here is derived from an EMBL/GenBank/DDBJ whole genome shotgun (WGS) entry which is preliminary data.</text>
</comment>
<dbReference type="Pfam" id="PF00015">
    <property type="entry name" value="MCPsignal"/>
    <property type="match status" value="1"/>
</dbReference>
<dbReference type="Gene3D" id="3.30.450.20">
    <property type="entry name" value="PAS domain"/>
    <property type="match status" value="1"/>
</dbReference>
<sequence>MKIRTKLIIISLSLLLIPGLIIGVSSYNSANKHLDDLGERMLKNNVEMALQLIDSMNYAVQIGEITLEEAQEKVKQNLIGDLRSDGTREITTNVDLGEDGYFAIYGADGDRVAHPFSEGENAWESVDSHGVYMVQNMINAALNGGDFTYYARAMPNAPDAEEDKIAYSALDPNWGWVVSASSFMTSFNHGIHLIQYTIIITLGISILIGGIVIFLFARHLAIPVQMVTDRVEKIANQHLTFTYLNVKNKDELGILATGINTMTTNLRGMIETVSNSAEHVAATSEQLTASSEQTSTASDEITKAIQQISTGQEKQLLGMKEANHSVTEISSSLTAITENIKELNDLSIETSKVSLSGNEVITQSVEQMNQINKQNIMTNEAMLLLESKSQEIGEIINVITSIAAQTNLLALNAAIEAARAGEQGKGFAVVADEVRKLAEESGNAANNISTLIGEIQLHTQNTVQIVNEGQSVVETGIRYVANAGKTFDVIAADVDMINNKLSSVSTEIQEINANTENLVNEILKTQDVTDQSSSYTQQVVAAAEEQSATMIEMTFASRSLAEMSQELQNLVSNFKTKE</sequence>
<keyword evidence="5 9" id="KW-0472">Membrane</keyword>
<evidence type="ECO:0000313" key="13">
    <source>
        <dbReference type="Proteomes" id="UP000094784"/>
    </source>
</evidence>
<dbReference type="CDD" id="cd18774">
    <property type="entry name" value="PDC2_HK_sensor"/>
    <property type="match status" value="1"/>
</dbReference>
<dbReference type="InterPro" id="IPR003660">
    <property type="entry name" value="HAMP_dom"/>
</dbReference>
<proteinExistence type="inferred from homology"/>
<dbReference type="CDD" id="cd11386">
    <property type="entry name" value="MCP_signal"/>
    <property type="match status" value="1"/>
</dbReference>
<dbReference type="Gene3D" id="1.10.287.950">
    <property type="entry name" value="Methyl-accepting chemotaxis protein"/>
    <property type="match status" value="1"/>
</dbReference>
<dbReference type="Proteomes" id="UP000094784">
    <property type="component" value="Unassembled WGS sequence"/>
</dbReference>
<dbReference type="PANTHER" id="PTHR32089">
    <property type="entry name" value="METHYL-ACCEPTING CHEMOTAXIS PROTEIN MCPB"/>
    <property type="match status" value="1"/>
</dbReference>
<evidence type="ECO:0000256" key="1">
    <source>
        <dbReference type="ARBA" id="ARBA00004651"/>
    </source>
</evidence>
<feature type="domain" description="HAMP" evidence="11">
    <location>
        <begin position="218"/>
        <end position="271"/>
    </location>
</feature>
<evidence type="ECO:0000256" key="4">
    <source>
        <dbReference type="ARBA" id="ARBA00022989"/>
    </source>
</evidence>
<comment type="similarity">
    <text evidence="7">Belongs to the methyl-accepting chemotaxis (MCP) protein family.</text>
</comment>
<evidence type="ECO:0000256" key="5">
    <source>
        <dbReference type="ARBA" id="ARBA00023136"/>
    </source>
</evidence>
<dbReference type="RefSeq" id="WP_069480805.1">
    <property type="nucleotide sequence ID" value="NZ_KV766182.1"/>
</dbReference>
<gene>
    <name evidence="12" type="ORF">BG258_07495</name>
</gene>
<keyword evidence="2" id="KW-1003">Cell membrane</keyword>
<dbReference type="SMART" id="SM00304">
    <property type="entry name" value="HAMP"/>
    <property type="match status" value="1"/>
</dbReference>
<keyword evidence="6 8" id="KW-0807">Transducer</keyword>
<evidence type="ECO:0000256" key="9">
    <source>
        <dbReference type="SAM" id="Phobius"/>
    </source>
</evidence>
<dbReference type="OrthoDB" id="9810264at2"/>
<dbReference type="Pfam" id="PF00672">
    <property type="entry name" value="HAMP"/>
    <property type="match status" value="1"/>
</dbReference>
<keyword evidence="3 9" id="KW-0812">Transmembrane</keyword>
<protein>
    <recommendedName>
        <fullName evidence="14">Chemotaxis protein</fullName>
    </recommendedName>
</protein>